<accession>A0A8H5HT20</accession>
<dbReference type="EMBL" id="JAACJN010000025">
    <property type="protein sequence ID" value="KAF5389007.1"/>
    <property type="molecule type" value="Genomic_DNA"/>
</dbReference>
<dbReference type="OrthoDB" id="2927810at2759"/>
<comment type="caution">
    <text evidence="2">The sequence shown here is derived from an EMBL/GenBank/DDBJ whole genome shotgun (WGS) entry which is preliminary data.</text>
</comment>
<gene>
    <name evidence="2" type="ORF">D9757_005103</name>
</gene>
<keyword evidence="3" id="KW-1185">Reference proteome</keyword>
<evidence type="ECO:0000256" key="1">
    <source>
        <dbReference type="SAM" id="MobiDB-lite"/>
    </source>
</evidence>
<dbReference type="Proteomes" id="UP000518752">
    <property type="component" value="Unassembled WGS sequence"/>
</dbReference>
<proteinExistence type="predicted"/>
<evidence type="ECO:0000313" key="2">
    <source>
        <dbReference type="EMBL" id="KAF5389007.1"/>
    </source>
</evidence>
<feature type="compositionally biased region" description="Basic and acidic residues" evidence="1">
    <location>
        <begin position="155"/>
        <end position="167"/>
    </location>
</feature>
<feature type="region of interest" description="Disordered" evidence="1">
    <location>
        <begin position="128"/>
        <end position="175"/>
    </location>
</feature>
<sequence length="197" mass="21983">MTAAKPLIEFLPTSYRQCPPTKLLGPQDGRDMHLWYITEDEYLRLTKLLRRDFQETGVGGTNVHGLPTPCRGCGKYTEFIDWVWTALARGVHSREFMFKALVEGRQGVETSHDAYCSACGLLAARTGDDREGGKPDIFQAGPLERFPYPSSGDGAKGERPAPRKPVDSEEPPVTWGKWWLDNTGKPLVAKYGDKVPE</sequence>
<evidence type="ECO:0000313" key="3">
    <source>
        <dbReference type="Proteomes" id="UP000518752"/>
    </source>
</evidence>
<organism evidence="2 3">
    <name type="scientific">Collybiopsis confluens</name>
    <dbReference type="NCBI Taxonomy" id="2823264"/>
    <lineage>
        <taxon>Eukaryota</taxon>
        <taxon>Fungi</taxon>
        <taxon>Dikarya</taxon>
        <taxon>Basidiomycota</taxon>
        <taxon>Agaricomycotina</taxon>
        <taxon>Agaricomycetes</taxon>
        <taxon>Agaricomycetidae</taxon>
        <taxon>Agaricales</taxon>
        <taxon>Marasmiineae</taxon>
        <taxon>Omphalotaceae</taxon>
        <taxon>Collybiopsis</taxon>
    </lineage>
</organism>
<dbReference type="AlphaFoldDB" id="A0A8H5HT20"/>
<protein>
    <submittedName>
        <fullName evidence="2">Uncharacterized protein</fullName>
    </submittedName>
</protein>
<reference evidence="2 3" key="1">
    <citation type="journal article" date="2020" name="ISME J.">
        <title>Uncovering the hidden diversity of litter-decomposition mechanisms in mushroom-forming fungi.</title>
        <authorList>
            <person name="Floudas D."/>
            <person name="Bentzer J."/>
            <person name="Ahren D."/>
            <person name="Johansson T."/>
            <person name="Persson P."/>
            <person name="Tunlid A."/>
        </authorList>
    </citation>
    <scope>NUCLEOTIDE SEQUENCE [LARGE SCALE GENOMIC DNA]</scope>
    <source>
        <strain evidence="2 3">CBS 406.79</strain>
    </source>
</reference>
<name>A0A8H5HT20_9AGAR</name>